<evidence type="ECO:0000313" key="5">
    <source>
        <dbReference type="EMBL" id="KKR02395.1"/>
    </source>
</evidence>
<feature type="short sequence motif" description="Histidine triad motif" evidence="2 3">
    <location>
        <begin position="96"/>
        <end position="100"/>
    </location>
</feature>
<sequence length="113" mass="12683">MIVDVFCKIIKGELGADVVYKDEDFWVIKDINPQAPVHLLIIPTEHFLNLEDFKNKSDLLGKSFLLADKMAHEQGLENGYRLVVNEGEHGGKLVLHFHVHLLGGKSLGPKIVK</sequence>
<dbReference type="AlphaFoldDB" id="A0A0G0PW51"/>
<dbReference type="Pfam" id="PF01230">
    <property type="entry name" value="HIT"/>
    <property type="match status" value="1"/>
</dbReference>
<dbReference type="PROSITE" id="PS51084">
    <property type="entry name" value="HIT_2"/>
    <property type="match status" value="1"/>
</dbReference>
<dbReference type="InterPro" id="IPR011146">
    <property type="entry name" value="HIT-like"/>
</dbReference>
<dbReference type="EMBL" id="LBWF01000003">
    <property type="protein sequence ID" value="KKR02395.1"/>
    <property type="molecule type" value="Genomic_DNA"/>
</dbReference>
<reference evidence="5 6" key="1">
    <citation type="journal article" date="2015" name="Nature">
        <title>rRNA introns, odd ribosomes, and small enigmatic genomes across a large radiation of phyla.</title>
        <authorList>
            <person name="Brown C.T."/>
            <person name="Hug L.A."/>
            <person name="Thomas B.C."/>
            <person name="Sharon I."/>
            <person name="Castelle C.J."/>
            <person name="Singh A."/>
            <person name="Wilkins M.J."/>
            <person name="Williams K.H."/>
            <person name="Banfield J.F."/>
        </authorList>
    </citation>
    <scope>NUCLEOTIDE SEQUENCE [LARGE SCALE GENOMIC DNA]</scope>
    <source>
        <strain evidence="6">GW2011_GWA1_39_13</strain>
    </source>
</reference>
<comment type="caution">
    <text evidence="5">The sequence shown here is derived from an EMBL/GenBank/DDBJ whole genome shotgun (WGS) entry which is preliminary data.</text>
</comment>
<proteinExistence type="predicted"/>
<dbReference type="SUPFAM" id="SSF54197">
    <property type="entry name" value="HIT-like"/>
    <property type="match status" value="1"/>
</dbReference>
<dbReference type="PRINTS" id="PR00332">
    <property type="entry name" value="HISTRIAD"/>
</dbReference>
<evidence type="ECO:0000313" key="6">
    <source>
        <dbReference type="Proteomes" id="UP000034845"/>
    </source>
</evidence>
<organism evidence="5 6">
    <name type="scientific">Yanofskybacteria sp. (strain GW2011_GWA1_39_13)</name>
    <dbReference type="NCBI Taxonomy" id="1619019"/>
    <lineage>
        <taxon>Bacteria</taxon>
        <taxon>Candidatus Yanofskyibacteriota</taxon>
    </lineage>
</organism>
<dbReference type="PANTHER" id="PTHR23089">
    <property type="entry name" value="HISTIDINE TRIAD HIT PROTEIN"/>
    <property type="match status" value="1"/>
</dbReference>
<dbReference type="Gene3D" id="3.30.428.10">
    <property type="entry name" value="HIT-like"/>
    <property type="match status" value="1"/>
</dbReference>
<evidence type="ECO:0000256" key="3">
    <source>
        <dbReference type="PROSITE-ProRule" id="PRU00464"/>
    </source>
</evidence>
<evidence type="ECO:0000256" key="1">
    <source>
        <dbReference type="PIRSR" id="PIRSR601310-1"/>
    </source>
</evidence>
<dbReference type="InterPro" id="IPR036265">
    <property type="entry name" value="HIT-like_sf"/>
</dbReference>
<accession>A0A0G0PW51</accession>
<name>A0A0G0PW51_YANXG</name>
<gene>
    <name evidence="5" type="ORF">UT29_C0003G0051</name>
</gene>
<feature type="active site" description="Tele-AMP-histidine intermediate" evidence="1">
    <location>
        <position position="98"/>
    </location>
</feature>
<protein>
    <submittedName>
        <fullName evidence="5">Histidine triad (HIT) protein</fullName>
    </submittedName>
</protein>
<feature type="domain" description="HIT" evidence="4">
    <location>
        <begin position="5"/>
        <end position="112"/>
    </location>
</feature>
<evidence type="ECO:0000259" key="4">
    <source>
        <dbReference type="PROSITE" id="PS51084"/>
    </source>
</evidence>
<evidence type="ECO:0000256" key="2">
    <source>
        <dbReference type="PIRSR" id="PIRSR601310-3"/>
    </source>
</evidence>
<dbReference type="Proteomes" id="UP000034845">
    <property type="component" value="Unassembled WGS sequence"/>
</dbReference>
<dbReference type="InterPro" id="IPR001310">
    <property type="entry name" value="Histidine_triad_HIT"/>
</dbReference>
<dbReference type="GO" id="GO:0003824">
    <property type="term" value="F:catalytic activity"/>
    <property type="evidence" value="ECO:0007669"/>
    <property type="project" value="InterPro"/>
</dbReference>